<dbReference type="GO" id="GO:0003677">
    <property type="term" value="F:DNA binding"/>
    <property type="evidence" value="ECO:0007669"/>
    <property type="project" value="UniProtKB-KW"/>
</dbReference>
<comment type="caution">
    <text evidence="5">The sequence shown here is derived from an EMBL/GenBank/DDBJ whole genome shotgun (WGS) entry which is preliminary data.</text>
</comment>
<dbReference type="InterPro" id="IPR036390">
    <property type="entry name" value="WH_DNA-bd_sf"/>
</dbReference>
<feature type="domain" description="HTH arsR-type" evidence="4">
    <location>
        <begin position="6"/>
        <end position="99"/>
    </location>
</feature>
<sequence>MAKKKIPEIRYRASRICRVLGNPTAYELLHILQKGKRTPHELARLLGVSITTVSHVLRSLRQLDLIRYEVKHKQRIYWIKETSINTAMALLEKLIKKIKTTEY</sequence>
<dbReference type="GO" id="GO:0003700">
    <property type="term" value="F:DNA-binding transcription factor activity"/>
    <property type="evidence" value="ECO:0007669"/>
    <property type="project" value="InterPro"/>
</dbReference>
<dbReference type="AlphaFoldDB" id="A0A0S7YC64"/>
<dbReference type="SUPFAM" id="SSF46785">
    <property type="entry name" value="Winged helix' DNA-binding domain"/>
    <property type="match status" value="1"/>
</dbReference>
<dbReference type="InterPro" id="IPR036388">
    <property type="entry name" value="WH-like_DNA-bd_sf"/>
</dbReference>
<dbReference type="CDD" id="cd00090">
    <property type="entry name" value="HTH_ARSR"/>
    <property type="match status" value="1"/>
</dbReference>
<dbReference type="Pfam" id="PF01022">
    <property type="entry name" value="HTH_5"/>
    <property type="match status" value="1"/>
</dbReference>
<evidence type="ECO:0000256" key="2">
    <source>
        <dbReference type="ARBA" id="ARBA00023125"/>
    </source>
</evidence>
<keyword evidence="2" id="KW-0238">DNA-binding</keyword>
<dbReference type="Gene3D" id="1.10.10.10">
    <property type="entry name" value="Winged helix-like DNA-binding domain superfamily/Winged helix DNA-binding domain"/>
    <property type="match status" value="1"/>
</dbReference>
<evidence type="ECO:0000256" key="3">
    <source>
        <dbReference type="ARBA" id="ARBA00023163"/>
    </source>
</evidence>
<dbReference type="InterPro" id="IPR051081">
    <property type="entry name" value="HTH_MetalResp_TranReg"/>
</dbReference>
<reference evidence="5 6" key="1">
    <citation type="journal article" date="2015" name="Microbiome">
        <title>Genomic resolution of linkages in carbon, nitrogen, and sulfur cycling among widespread estuary sediment bacteria.</title>
        <authorList>
            <person name="Baker B.J."/>
            <person name="Lazar C.S."/>
            <person name="Teske A.P."/>
            <person name="Dick G.J."/>
        </authorList>
    </citation>
    <scope>NUCLEOTIDE SEQUENCE [LARGE SCALE GENOMIC DNA]</scope>
    <source>
        <strain evidence="5">DG_78</strain>
    </source>
</reference>
<dbReference type="InterPro" id="IPR011991">
    <property type="entry name" value="ArsR-like_HTH"/>
</dbReference>
<evidence type="ECO:0000259" key="4">
    <source>
        <dbReference type="PROSITE" id="PS50987"/>
    </source>
</evidence>
<evidence type="ECO:0000313" key="6">
    <source>
        <dbReference type="Proteomes" id="UP000051012"/>
    </source>
</evidence>
<name>A0A0S7YC64_UNCT6</name>
<organism evidence="5 6">
    <name type="scientific">candidate division TA06 bacterium DG_78</name>
    <dbReference type="NCBI Taxonomy" id="1703772"/>
    <lineage>
        <taxon>Bacteria</taxon>
        <taxon>Bacteria division TA06</taxon>
    </lineage>
</organism>
<proteinExistence type="predicted"/>
<protein>
    <recommendedName>
        <fullName evidence="4">HTH arsR-type domain-containing protein</fullName>
    </recommendedName>
</protein>
<keyword evidence="3" id="KW-0804">Transcription</keyword>
<dbReference type="PROSITE" id="PS50987">
    <property type="entry name" value="HTH_ARSR_2"/>
    <property type="match status" value="1"/>
</dbReference>
<dbReference type="EMBL" id="LJNI01000080">
    <property type="protein sequence ID" value="KPJ72354.1"/>
    <property type="molecule type" value="Genomic_DNA"/>
</dbReference>
<dbReference type="PANTHER" id="PTHR33154">
    <property type="entry name" value="TRANSCRIPTIONAL REGULATOR, ARSR FAMILY"/>
    <property type="match status" value="1"/>
</dbReference>
<evidence type="ECO:0000313" key="5">
    <source>
        <dbReference type="EMBL" id="KPJ72354.1"/>
    </source>
</evidence>
<dbReference type="SMART" id="SM00418">
    <property type="entry name" value="HTH_ARSR"/>
    <property type="match status" value="1"/>
</dbReference>
<accession>A0A0S7YC64</accession>
<dbReference type="Proteomes" id="UP000051012">
    <property type="component" value="Unassembled WGS sequence"/>
</dbReference>
<dbReference type="InterPro" id="IPR001845">
    <property type="entry name" value="HTH_ArsR_DNA-bd_dom"/>
</dbReference>
<gene>
    <name evidence="5" type="ORF">AMJ52_06635</name>
</gene>
<evidence type="ECO:0000256" key="1">
    <source>
        <dbReference type="ARBA" id="ARBA00023015"/>
    </source>
</evidence>
<dbReference type="PANTHER" id="PTHR33154:SF33">
    <property type="entry name" value="TRANSCRIPTIONAL REPRESSOR SDPR"/>
    <property type="match status" value="1"/>
</dbReference>
<keyword evidence="1" id="KW-0805">Transcription regulation</keyword>